<dbReference type="EMBL" id="RCCT01000008">
    <property type="protein sequence ID" value="RLJ98842.1"/>
    <property type="molecule type" value="Genomic_DNA"/>
</dbReference>
<keyword evidence="1" id="KW-0732">Signal</keyword>
<protein>
    <submittedName>
        <fullName evidence="2">Uncharacterized protein</fullName>
    </submittedName>
</protein>
<dbReference type="STRING" id="981384.GCA_000192475_03858"/>
<accession>A0A497YW05</accession>
<sequence length="51" mass="5495">MLKLKVLALAPKFALAFAGDITWSSRVVGGPGNQLNFVLPPKPSTASIWER</sequence>
<name>A0A497YW05_9RHOB</name>
<evidence type="ECO:0000313" key="2">
    <source>
        <dbReference type="EMBL" id="RLJ98842.1"/>
    </source>
</evidence>
<evidence type="ECO:0000313" key="3">
    <source>
        <dbReference type="Proteomes" id="UP000271700"/>
    </source>
</evidence>
<organism evidence="2 3">
    <name type="scientific">Ruegeria conchae</name>
    <dbReference type="NCBI Taxonomy" id="981384"/>
    <lineage>
        <taxon>Bacteria</taxon>
        <taxon>Pseudomonadati</taxon>
        <taxon>Pseudomonadota</taxon>
        <taxon>Alphaproteobacteria</taxon>
        <taxon>Rhodobacterales</taxon>
        <taxon>Roseobacteraceae</taxon>
        <taxon>Ruegeria</taxon>
    </lineage>
</organism>
<proteinExistence type="predicted"/>
<feature type="signal peptide" evidence="1">
    <location>
        <begin position="1"/>
        <end position="18"/>
    </location>
</feature>
<reference evidence="2 3" key="1">
    <citation type="submission" date="2018-10" db="EMBL/GenBank/DDBJ databases">
        <title>Genomic Encyclopedia of Archaeal and Bacterial Type Strains, Phase II (KMG-II): from individual species to whole genera.</title>
        <authorList>
            <person name="Goeker M."/>
        </authorList>
    </citation>
    <scope>NUCLEOTIDE SEQUENCE [LARGE SCALE GENOMIC DNA]</scope>
    <source>
        <strain evidence="2 3">DSM 29317</strain>
    </source>
</reference>
<evidence type="ECO:0000256" key="1">
    <source>
        <dbReference type="SAM" id="SignalP"/>
    </source>
</evidence>
<comment type="caution">
    <text evidence="2">The sequence shown here is derived from an EMBL/GenBank/DDBJ whole genome shotgun (WGS) entry which is preliminary data.</text>
</comment>
<dbReference type="Proteomes" id="UP000271700">
    <property type="component" value="Unassembled WGS sequence"/>
</dbReference>
<feature type="chain" id="PRO_5019834036" evidence="1">
    <location>
        <begin position="19"/>
        <end position="51"/>
    </location>
</feature>
<dbReference type="AlphaFoldDB" id="A0A497YW05"/>
<keyword evidence="3" id="KW-1185">Reference proteome</keyword>
<gene>
    <name evidence="2" type="ORF">CLV75_3963</name>
</gene>